<dbReference type="InterPro" id="IPR002932">
    <property type="entry name" value="Glu_synthdom"/>
</dbReference>
<dbReference type="PIRSF" id="PIRSF006429">
    <property type="entry name" value="GOGAT_lg_2"/>
    <property type="match status" value="1"/>
</dbReference>
<keyword evidence="7" id="KW-1185">Reference proteome</keyword>
<dbReference type="Proteomes" id="UP000396862">
    <property type="component" value="Unassembled WGS sequence"/>
</dbReference>
<evidence type="ECO:0000313" key="6">
    <source>
        <dbReference type="Proteomes" id="UP000240621"/>
    </source>
</evidence>
<dbReference type="InterPro" id="IPR024188">
    <property type="entry name" value="GltB"/>
</dbReference>
<gene>
    <name evidence="5" type="ORF">CLV93_10479</name>
    <name evidence="4" type="ORF">JCM18694_22140</name>
</gene>
<reference evidence="4 7" key="2">
    <citation type="submission" date="2019-10" db="EMBL/GenBank/DDBJ databases">
        <title>Prolixibacter strains distinguished by the presence of nitrate reductase genes were adept at nitrate-dependent anaerobic corrosion of metallic iron and carbon steel.</title>
        <authorList>
            <person name="Iino T."/>
            <person name="Shono N."/>
            <person name="Ito K."/>
            <person name="Nakamura R."/>
            <person name="Sueoka K."/>
            <person name="Harayama S."/>
            <person name="Ohkuma M."/>
        </authorList>
    </citation>
    <scope>NUCLEOTIDE SEQUENCE [LARGE SCALE GENOMIC DNA]</scope>
    <source>
        <strain evidence="4 7">MIC1-1</strain>
    </source>
</reference>
<reference evidence="5 6" key="1">
    <citation type="submission" date="2018-03" db="EMBL/GenBank/DDBJ databases">
        <title>Genomic Encyclopedia of Archaeal and Bacterial Type Strains, Phase II (KMG-II): from individual species to whole genera.</title>
        <authorList>
            <person name="Goeker M."/>
        </authorList>
    </citation>
    <scope>NUCLEOTIDE SEQUENCE [LARGE SCALE GENOMIC DNA]</scope>
    <source>
        <strain evidence="5 6">DSM 27267</strain>
    </source>
</reference>
<dbReference type="PANTHER" id="PTHR43819:SF1">
    <property type="entry name" value="ARCHAEAL-TYPE GLUTAMATE SYNTHASE [NADPH]"/>
    <property type="match status" value="1"/>
</dbReference>
<evidence type="ECO:0000256" key="2">
    <source>
        <dbReference type="PIRNR" id="PIRNR006429"/>
    </source>
</evidence>
<proteinExistence type="inferred from homology"/>
<evidence type="ECO:0000259" key="3">
    <source>
        <dbReference type="Pfam" id="PF01645"/>
    </source>
</evidence>
<dbReference type="GO" id="GO:0006537">
    <property type="term" value="P:glutamate biosynthetic process"/>
    <property type="evidence" value="ECO:0007669"/>
    <property type="project" value="InterPro"/>
</dbReference>
<dbReference type="EMBL" id="BLAU01000001">
    <property type="protein sequence ID" value="GET21968.1"/>
    <property type="molecule type" value="Genomic_DNA"/>
</dbReference>
<evidence type="ECO:0000313" key="7">
    <source>
        <dbReference type="Proteomes" id="UP000396862"/>
    </source>
</evidence>
<comment type="caution">
    <text evidence="5">The sequence shown here is derived from an EMBL/GenBank/DDBJ whole genome shotgun (WGS) entry which is preliminary data.</text>
</comment>
<dbReference type="SUPFAM" id="SSF51395">
    <property type="entry name" value="FMN-linked oxidoreductases"/>
    <property type="match status" value="1"/>
</dbReference>
<dbReference type="Proteomes" id="UP000240621">
    <property type="component" value="Unassembled WGS sequence"/>
</dbReference>
<protein>
    <submittedName>
        <fullName evidence="4">FMN-binding glutamate synthase family protein</fullName>
    </submittedName>
    <submittedName>
        <fullName evidence="5">Glutamate synthase domain-containing protein 2</fullName>
    </submittedName>
</protein>
<dbReference type="Gene3D" id="3.20.20.70">
    <property type="entry name" value="Aldolase class I"/>
    <property type="match status" value="1"/>
</dbReference>
<accession>A0A2P8CE27</accession>
<dbReference type="EMBL" id="PYGC01000004">
    <property type="protein sequence ID" value="PSK83149.1"/>
    <property type="molecule type" value="Genomic_DNA"/>
</dbReference>
<feature type="domain" description="Glutamate synthase" evidence="3">
    <location>
        <begin position="151"/>
        <end position="467"/>
    </location>
</feature>
<evidence type="ECO:0000313" key="4">
    <source>
        <dbReference type="EMBL" id="GET21968.1"/>
    </source>
</evidence>
<dbReference type="RefSeq" id="WP_106541951.1">
    <property type="nucleotide sequence ID" value="NZ_BLAU01000001.1"/>
</dbReference>
<dbReference type="GO" id="GO:0015930">
    <property type="term" value="F:glutamate synthase activity"/>
    <property type="evidence" value="ECO:0007669"/>
    <property type="project" value="InterPro"/>
</dbReference>
<dbReference type="Pfam" id="PF01645">
    <property type="entry name" value="Glu_synthase"/>
    <property type="match status" value="1"/>
</dbReference>
<dbReference type="AlphaFoldDB" id="A0A2P8CE27"/>
<dbReference type="InterPro" id="IPR013785">
    <property type="entry name" value="Aldolase_TIM"/>
</dbReference>
<evidence type="ECO:0000256" key="1">
    <source>
        <dbReference type="ARBA" id="ARBA00009716"/>
    </source>
</evidence>
<dbReference type="CDD" id="cd02808">
    <property type="entry name" value="GltS_FMN"/>
    <property type="match status" value="1"/>
</dbReference>
<sequence length="506" mass="55868">MRKSITLTVIATVVVLLGLSLIKYPIYTLIGIVVFFVGVGIYDLAQKKHTILRNFPVIGHARYLFEMISPEIHQYFIESDTDGKPIDRNHRAYIYERAKKQNETHPFGTELDVEEDNFKWLQHSIYPAPKLDKPPRVTVGGSACQHPYSASLFNISAMSFGALSKNAVIALNKAAAAGNFFHDTGEGAISPYHRQGGDLMYEVGTGYFGCRTDDGHFSPEKFEKQAAAEEVKMIEIKLSQGAKPGHGGVLPAKKNNEEIAQIRGVEPHTTVLSPPGHSAFSNARGLLEFVQQLRELSKGKPVGFKLSIGSKDEFVEICQEMVETGIKPDFITVDGAEGGTGAAPIDFSNYVGMPWELALVFVVDTLRGFNLKDEIRIFTATKIFTAFDIFKALSLGADVCNSARGMMLALGCIQALKCDTNECPTGITTNKPGLMKGLVVEDKWKRVKNYQSETLNDFLELFAAAGCSSLEQLHRGLIYKQIQGKVKTYEELYPTIEAGSYLKEHH</sequence>
<dbReference type="PANTHER" id="PTHR43819">
    <property type="entry name" value="ARCHAEAL-TYPE GLUTAMATE SYNTHASE [NADPH]"/>
    <property type="match status" value="1"/>
</dbReference>
<name>A0A2P8CE27_9BACT</name>
<comment type="similarity">
    <text evidence="1 2">Belongs to the glutamate synthase family.</text>
</comment>
<evidence type="ECO:0000313" key="5">
    <source>
        <dbReference type="EMBL" id="PSK83149.1"/>
    </source>
</evidence>
<organism evidence="5 6">
    <name type="scientific">Prolixibacter denitrificans</name>
    <dbReference type="NCBI Taxonomy" id="1541063"/>
    <lineage>
        <taxon>Bacteria</taxon>
        <taxon>Pseudomonadati</taxon>
        <taxon>Bacteroidota</taxon>
        <taxon>Bacteroidia</taxon>
        <taxon>Marinilabiliales</taxon>
        <taxon>Prolixibacteraceae</taxon>
        <taxon>Prolixibacter</taxon>
    </lineage>
</organism>
<dbReference type="OrthoDB" id="9758182at2"/>